<dbReference type="SUPFAM" id="SSF53597">
    <property type="entry name" value="Dihydrofolate reductase-like"/>
    <property type="match status" value="1"/>
</dbReference>
<dbReference type="InterPro" id="IPR024072">
    <property type="entry name" value="DHFR-like_dom_sf"/>
</dbReference>
<dbReference type="Pfam" id="PF01872">
    <property type="entry name" value="RibD_C"/>
    <property type="match status" value="1"/>
</dbReference>
<dbReference type="InterPro" id="IPR050765">
    <property type="entry name" value="Riboflavin_Biosynth_HTPR"/>
</dbReference>
<name>A0ABW1D2H3_9ACTN</name>
<dbReference type="PANTHER" id="PTHR38011:SF12">
    <property type="entry name" value="BIFUNCTIONAL DEAMINASE-REDUCTASE DOMAIN PROTEIN"/>
    <property type="match status" value="1"/>
</dbReference>
<dbReference type="PANTHER" id="PTHR38011">
    <property type="entry name" value="DIHYDROFOLATE REDUCTASE FAMILY PROTEIN (AFU_ORTHOLOGUE AFUA_8G06820)"/>
    <property type="match status" value="1"/>
</dbReference>
<sequence>MSKLLYSVTMSADGFITGPGGDMSWLTPHIGPNPLVDELIGRIGALLVGNRTYRGDDPHRGTEKEGKAFGGGWEGPQFVLTHHIPQTSQPDVEFVGDLATAVTAARAAAGDAYVNVLGADVARQCLEAGELDEVLTIVAPVLLGDGTRLFDHPGGTNVKLERLSVGQVPHATNLWYRVAG</sequence>
<feature type="domain" description="Bacterial bifunctional deaminase-reductase C-terminal" evidence="1">
    <location>
        <begin position="3"/>
        <end position="167"/>
    </location>
</feature>
<accession>A0ABW1D2H3</accession>
<comment type="caution">
    <text evidence="2">The sequence shown here is derived from an EMBL/GenBank/DDBJ whole genome shotgun (WGS) entry which is preliminary data.</text>
</comment>
<dbReference type="RefSeq" id="WP_379521435.1">
    <property type="nucleotide sequence ID" value="NZ_JBHSPA010000072.1"/>
</dbReference>
<keyword evidence="3" id="KW-1185">Reference proteome</keyword>
<reference evidence="3" key="1">
    <citation type="journal article" date="2019" name="Int. J. Syst. Evol. Microbiol.">
        <title>The Global Catalogue of Microorganisms (GCM) 10K type strain sequencing project: providing services to taxonomists for standard genome sequencing and annotation.</title>
        <authorList>
            <consortium name="The Broad Institute Genomics Platform"/>
            <consortium name="The Broad Institute Genome Sequencing Center for Infectious Disease"/>
            <person name="Wu L."/>
            <person name="Ma J."/>
        </authorList>
    </citation>
    <scope>NUCLEOTIDE SEQUENCE [LARGE SCALE GENOMIC DNA]</scope>
    <source>
        <strain evidence="3">CCUG 53903</strain>
    </source>
</reference>
<dbReference type="Proteomes" id="UP001596058">
    <property type="component" value="Unassembled WGS sequence"/>
</dbReference>
<evidence type="ECO:0000313" key="3">
    <source>
        <dbReference type="Proteomes" id="UP001596058"/>
    </source>
</evidence>
<dbReference type="EMBL" id="JBHSPA010000072">
    <property type="protein sequence ID" value="MFC5831976.1"/>
    <property type="molecule type" value="Genomic_DNA"/>
</dbReference>
<evidence type="ECO:0000313" key="2">
    <source>
        <dbReference type="EMBL" id="MFC5831976.1"/>
    </source>
</evidence>
<gene>
    <name evidence="2" type="ORF">ACFPZ3_49695</name>
</gene>
<protein>
    <submittedName>
        <fullName evidence="2">Dihydrofolate reductase family protein</fullName>
    </submittedName>
</protein>
<proteinExistence type="predicted"/>
<organism evidence="2 3">
    <name type="scientific">Nonomuraea insulae</name>
    <dbReference type="NCBI Taxonomy" id="1616787"/>
    <lineage>
        <taxon>Bacteria</taxon>
        <taxon>Bacillati</taxon>
        <taxon>Actinomycetota</taxon>
        <taxon>Actinomycetes</taxon>
        <taxon>Streptosporangiales</taxon>
        <taxon>Streptosporangiaceae</taxon>
        <taxon>Nonomuraea</taxon>
    </lineage>
</organism>
<dbReference type="Gene3D" id="3.40.430.10">
    <property type="entry name" value="Dihydrofolate Reductase, subunit A"/>
    <property type="match status" value="1"/>
</dbReference>
<dbReference type="InterPro" id="IPR002734">
    <property type="entry name" value="RibDG_C"/>
</dbReference>
<evidence type="ECO:0000259" key="1">
    <source>
        <dbReference type="Pfam" id="PF01872"/>
    </source>
</evidence>